<dbReference type="AlphaFoldDB" id="A0ABD6BLD9"/>
<dbReference type="EMBL" id="JBHUCZ010000001">
    <property type="protein sequence ID" value="MFD1565949.1"/>
    <property type="molecule type" value="Genomic_DNA"/>
</dbReference>
<dbReference type="NCBIfam" id="TIGR03460">
    <property type="entry name" value="crt_membr_arch"/>
    <property type="match status" value="1"/>
</dbReference>
<dbReference type="RefSeq" id="WP_267645189.1">
    <property type="nucleotide sequence ID" value="NZ_JANHGR010000001.1"/>
</dbReference>
<dbReference type="EC" id="4.2.1.161" evidence="2"/>
<feature type="transmembrane region" description="Helical" evidence="1">
    <location>
        <begin position="130"/>
        <end position="151"/>
    </location>
</feature>
<dbReference type="Pfam" id="PF04240">
    <property type="entry name" value="Caroten_synth"/>
    <property type="match status" value="1"/>
</dbReference>
<keyword evidence="1" id="KW-0812">Transmembrane</keyword>
<feature type="transmembrane region" description="Helical" evidence="1">
    <location>
        <begin position="58"/>
        <end position="80"/>
    </location>
</feature>
<dbReference type="Proteomes" id="UP001597139">
    <property type="component" value="Unassembled WGS sequence"/>
</dbReference>
<dbReference type="InterPro" id="IPR007354">
    <property type="entry name" value="CruF-like"/>
</dbReference>
<feature type="transmembrane region" description="Helical" evidence="1">
    <location>
        <begin position="87"/>
        <end position="110"/>
    </location>
</feature>
<feature type="transmembrane region" description="Helical" evidence="1">
    <location>
        <begin position="163"/>
        <end position="186"/>
    </location>
</feature>
<evidence type="ECO:0000313" key="2">
    <source>
        <dbReference type="EMBL" id="MFD1565949.1"/>
    </source>
</evidence>
<comment type="caution">
    <text evidence="2">The sequence shown here is derived from an EMBL/GenBank/DDBJ whole genome shotgun (WGS) entry which is preliminary data.</text>
</comment>
<dbReference type="PANTHER" id="PTHR39419:SF1">
    <property type="entry name" value="SLL0814 PROTEIN"/>
    <property type="match status" value="1"/>
</dbReference>
<dbReference type="GO" id="GO:0016829">
    <property type="term" value="F:lyase activity"/>
    <property type="evidence" value="ECO:0007669"/>
    <property type="project" value="UniProtKB-KW"/>
</dbReference>
<feature type="transmembrane region" description="Helical" evidence="1">
    <location>
        <begin position="254"/>
        <end position="271"/>
    </location>
</feature>
<evidence type="ECO:0000313" key="3">
    <source>
        <dbReference type="Proteomes" id="UP001597139"/>
    </source>
</evidence>
<name>A0ABD6BLD9_9EURY</name>
<organism evidence="2 3">
    <name type="scientific">Halolamina litorea</name>
    <dbReference type="NCBI Taxonomy" id="1515593"/>
    <lineage>
        <taxon>Archaea</taxon>
        <taxon>Methanobacteriati</taxon>
        <taxon>Methanobacteriota</taxon>
        <taxon>Stenosarchaea group</taxon>
        <taxon>Halobacteria</taxon>
        <taxon>Halobacteriales</taxon>
        <taxon>Haloferacaceae</taxon>
    </lineage>
</organism>
<keyword evidence="2" id="KW-0456">Lyase</keyword>
<evidence type="ECO:0000256" key="1">
    <source>
        <dbReference type="SAM" id="Phobius"/>
    </source>
</evidence>
<dbReference type="InterPro" id="IPR017823">
    <property type="entry name" value="CruF"/>
</dbReference>
<accession>A0ABD6BLD9</accession>
<proteinExistence type="predicted"/>
<dbReference type="NCBIfam" id="NF041333">
    <property type="entry name" value="CruF_Halo"/>
    <property type="match status" value="1"/>
</dbReference>
<keyword evidence="3" id="KW-1185">Reference proteome</keyword>
<protein>
    <submittedName>
        <fullName evidence="2">Bisanhydrobacterioruberin hydratase</fullName>
        <ecNumber evidence="2">4.2.1.161</ecNumber>
    </submittedName>
</protein>
<sequence length="297" mass="31645">MSVREWVPDDPTDRRAWEGTLDALIQEHRFTIAVVFPAVGALSLIASAEWAALPDVLAFNPLFVLMGVLVMRSPLVVGMLPVVDRRAALGVAALAAYSYAIETVGITTGWPYGFFEYGVSLGPMIGGVPLALPVFFLPLVANAYLLCLLLLGDLADRALPRLLSVIALVLLMDVVLDPGAVALGFWDYGGGAFYGVPWSNYQGWVLSATVAVVVLDATFDREALAARIDTCAFALDDMVSFVLLWGGINAVYGNWLPVVVAAGIGAGLLRTDRFDAGMVPWLGDGGESDRGVAADRR</sequence>
<keyword evidence="1" id="KW-0472">Membrane</keyword>
<dbReference type="PANTHER" id="PTHR39419">
    <property type="entry name" value="SLL0814 PROTEIN"/>
    <property type="match status" value="1"/>
</dbReference>
<dbReference type="InterPro" id="IPR053540">
    <property type="entry name" value="BABR_hydratase"/>
</dbReference>
<reference evidence="2 3" key="1">
    <citation type="journal article" date="2019" name="Int. J. Syst. Evol. Microbiol.">
        <title>The Global Catalogue of Microorganisms (GCM) 10K type strain sequencing project: providing services to taxonomists for standard genome sequencing and annotation.</title>
        <authorList>
            <consortium name="The Broad Institute Genomics Platform"/>
            <consortium name="The Broad Institute Genome Sequencing Center for Infectious Disease"/>
            <person name="Wu L."/>
            <person name="Ma J."/>
        </authorList>
    </citation>
    <scope>NUCLEOTIDE SEQUENCE [LARGE SCALE GENOMIC DNA]</scope>
    <source>
        <strain evidence="2 3">CGMCC 1.12859</strain>
    </source>
</reference>
<gene>
    <name evidence="2" type="primary">cruF</name>
    <name evidence="2" type="ORF">ACFSAU_00435</name>
</gene>
<keyword evidence="1" id="KW-1133">Transmembrane helix</keyword>
<feature type="transmembrane region" description="Helical" evidence="1">
    <location>
        <begin position="30"/>
        <end position="52"/>
    </location>
</feature>